<evidence type="ECO:0000259" key="7">
    <source>
        <dbReference type="SMART" id="SM01352"/>
    </source>
</evidence>
<evidence type="ECO:0000256" key="3">
    <source>
        <dbReference type="ARBA" id="ARBA00022729"/>
    </source>
</evidence>
<name>A0A0L7RD11_9HYME</name>
<keyword evidence="5" id="KW-0325">Glycoprotein</keyword>
<protein>
    <submittedName>
        <fullName evidence="8">Protein APCDD1</fullName>
    </submittedName>
</protein>
<gene>
    <name evidence="8" type="ORF">WH47_06496</name>
</gene>
<dbReference type="GO" id="GO:0030178">
    <property type="term" value="P:negative regulation of Wnt signaling pathway"/>
    <property type="evidence" value="ECO:0007669"/>
    <property type="project" value="InterPro"/>
</dbReference>
<evidence type="ECO:0000256" key="5">
    <source>
        <dbReference type="ARBA" id="ARBA00023180"/>
    </source>
</evidence>
<dbReference type="EMBL" id="KQ414615">
    <property type="protein sequence ID" value="KOC68704.1"/>
    <property type="molecule type" value="Genomic_DNA"/>
</dbReference>
<evidence type="ECO:0000313" key="9">
    <source>
        <dbReference type="Proteomes" id="UP000053825"/>
    </source>
</evidence>
<keyword evidence="2 6" id="KW-0812">Transmembrane</keyword>
<reference evidence="8 9" key="1">
    <citation type="submission" date="2015-07" db="EMBL/GenBank/DDBJ databases">
        <title>The genome of Habropoda laboriosa.</title>
        <authorList>
            <person name="Pan H."/>
            <person name="Kapheim K."/>
        </authorList>
    </citation>
    <scope>NUCLEOTIDE SEQUENCE [LARGE SCALE GENOMIC DNA]</scope>
    <source>
        <strain evidence="8">0110345459</strain>
    </source>
</reference>
<keyword evidence="3" id="KW-0732">Signal</keyword>
<proteinExistence type="predicted"/>
<keyword evidence="4 6" id="KW-0472">Membrane</keyword>
<keyword evidence="6" id="KW-1133">Transmembrane helix</keyword>
<accession>A0A0L7RD11</accession>
<evidence type="ECO:0000256" key="2">
    <source>
        <dbReference type="ARBA" id="ARBA00022692"/>
    </source>
</evidence>
<dbReference type="PANTHER" id="PTHR31021">
    <property type="entry name" value="ADENOMATOSIS POLYPOSIS COLI DOWN-REGULATED 1"/>
    <property type="match status" value="1"/>
</dbReference>
<feature type="transmembrane region" description="Helical" evidence="6">
    <location>
        <begin position="536"/>
        <end position="559"/>
    </location>
</feature>
<sequence>MMKRIASEDKAIVTDNTPSRLRTTWISQECELRVGPRYITRKYSFFDNDTFLLLQYHYAEESCSIATYTVVARGSINISSPSVTIPGAVETNVQLDSVHLIPLNRQVAHKFGRRVNASCGGVETKWRPYLAQLIYERPTDFSSDTSLHVHDLNSNSLQSRSLRSRRRHTLDCLESFGIEFDELRLLRVEVKRSKLATNSSRRDTVSTLDKSHETVELLLGGLARNVRSQKIEPRPNRLQATPLLHVRTAFGCPICGSVIRATEYSPPLFHQTPSFPAVIGGLWLSIRCESIDGGFWSRRFFRIYSDNSRWFARWTSYADSACSNSLYMVTAAGTYVQRAVRKTRDTDRSNVNGDVENILQGSDESITLRANQRQKMKVDQQEIVDRMTPFSAQTDLTLPSGTTELELRILESLLIPVNKTTSTRCGTSTKGAREMKRVRENEGGLWSKNCIPPGVEASETLTFKAKIGLDWNGDYTLLLASSKNDLWEAPLRRCSSASTRNYFRAKNNFRESWHEYLAFSRRRNRYDRFNRYRRHWFSVSSATCLWTNTLSVMLLLYWLHLAY</sequence>
<dbReference type="GO" id="GO:0005886">
    <property type="term" value="C:plasma membrane"/>
    <property type="evidence" value="ECO:0007669"/>
    <property type="project" value="InterPro"/>
</dbReference>
<dbReference type="OrthoDB" id="5985602at2759"/>
<comment type="subcellular location">
    <subcellularLocation>
        <location evidence="1">Membrane</location>
        <topology evidence="1">Single-pass membrane protein</topology>
    </subcellularLocation>
</comment>
<dbReference type="InterPro" id="IPR042425">
    <property type="entry name" value="APCDD1"/>
</dbReference>
<evidence type="ECO:0000256" key="1">
    <source>
        <dbReference type="ARBA" id="ARBA00004167"/>
    </source>
</evidence>
<dbReference type="Pfam" id="PF14921">
    <property type="entry name" value="APCDDC"/>
    <property type="match status" value="1"/>
</dbReference>
<dbReference type="GO" id="GO:0017147">
    <property type="term" value="F:Wnt-protein binding"/>
    <property type="evidence" value="ECO:0007669"/>
    <property type="project" value="InterPro"/>
</dbReference>
<keyword evidence="9" id="KW-1185">Reference proteome</keyword>
<dbReference type="PANTHER" id="PTHR31021:SF1">
    <property type="entry name" value="CHROMOSOME UNDETERMINED SCAFFOLD_56, WHOLE GENOME SHOTGUN SEQUENCE"/>
    <property type="match status" value="1"/>
</dbReference>
<evidence type="ECO:0000313" key="8">
    <source>
        <dbReference type="EMBL" id="KOC68704.1"/>
    </source>
</evidence>
<dbReference type="STRING" id="597456.A0A0L7RD11"/>
<organism evidence="8 9">
    <name type="scientific">Habropoda laboriosa</name>
    <dbReference type="NCBI Taxonomy" id="597456"/>
    <lineage>
        <taxon>Eukaryota</taxon>
        <taxon>Metazoa</taxon>
        <taxon>Ecdysozoa</taxon>
        <taxon>Arthropoda</taxon>
        <taxon>Hexapoda</taxon>
        <taxon>Insecta</taxon>
        <taxon>Pterygota</taxon>
        <taxon>Neoptera</taxon>
        <taxon>Endopterygota</taxon>
        <taxon>Hymenoptera</taxon>
        <taxon>Apocrita</taxon>
        <taxon>Aculeata</taxon>
        <taxon>Apoidea</taxon>
        <taxon>Anthophila</taxon>
        <taxon>Apidae</taxon>
        <taxon>Habropoda</taxon>
    </lineage>
</organism>
<dbReference type="Proteomes" id="UP000053825">
    <property type="component" value="Unassembled WGS sequence"/>
</dbReference>
<dbReference type="AlphaFoldDB" id="A0A0L7RD11"/>
<evidence type="ECO:0000256" key="6">
    <source>
        <dbReference type="SAM" id="Phobius"/>
    </source>
</evidence>
<dbReference type="InterPro" id="IPR029405">
    <property type="entry name" value="APCDD1_dom"/>
</dbReference>
<evidence type="ECO:0000256" key="4">
    <source>
        <dbReference type="ARBA" id="ARBA00023136"/>
    </source>
</evidence>
<dbReference type="SMART" id="SM01352">
    <property type="entry name" value="APCDDC"/>
    <property type="match status" value="1"/>
</dbReference>
<feature type="domain" description="APCDD1" evidence="7">
    <location>
        <begin position="1"/>
        <end position="271"/>
    </location>
</feature>